<reference evidence="1" key="1">
    <citation type="submission" date="2020-06" db="EMBL/GenBank/DDBJ databases">
        <authorList>
            <consortium name="Plant Systems Biology data submission"/>
        </authorList>
    </citation>
    <scope>NUCLEOTIDE SEQUENCE</scope>
    <source>
        <strain evidence="1">D6</strain>
    </source>
</reference>
<comment type="caution">
    <text evidence="1">The sequence shown here is derived from an EMBL/GenBank/DDBJ whole genome shotgun (WGS) entry which is preliminary data.</text>
</comment>
<keyword evidence="2" id="KW-1185">Reference proteome</keyword>
<gene>
    <name evidence="1" type="ORF">SEMRO_1898_G304160.1</name>
</gene>
<organism evidence="1 2">
    <name type="scientific">Seminavis robusta</name>
    <dbReference type="NCBI Taxonomy" id="568900"/>
    <lineage>
        <taxon>Eukaryota</taxon>
        <taxon>Sar</taxon>
        <taxon>Stramenopiles</taxon>
        <taxon>Ochrophyta</taxon>
        <taxon>Bacillariophyta</taxon>
        <taxon>Bacillariophyceae</taxon>
        <taxon>Bacillariophycidae</taxon>
        <taxon>Naviculales</taxon>
        <taxon>Naviculaceae</taxon>
        <taxon>Seminavis</taxon>
    </lineage>
</organism>
<proteinExistence type="predicted"/>
<accession>A0A9N8HTK4</accession>
<dbReference type="AlphaFoldDB" id="A0A9N8HTK4"/>
<dbReference type="OrthoDB" id="449062at2759"/>
<protein>
    <submittedName>
        <fullName evidence="1">Uncharacterized protein</fullName>
    </submittedName>
</protein>
<name>A0A9N8HTK4_9STRA</name>
<evidence type="ECO:0000313" key="2">
    <source>
        <dbReference type="Proteomes" id="UP001153069"/>
    </source>
</evidence>
<sequence length="112" mass="12912">MASSLSQSYFDETVVENEEVFDLSTEEAVVETIDQLYKQQTNNANSSSHAGSLERWKELQREHGISLTHPESKQGIQDREEQRVFQALLQEESWTVDVVNQILDILKRDSSR</sequence>
<feature type="non-terminal residue" evidence="1">
    <location>
        <position position="112"/>
    </location>
</feature>
<dbReference type="Proteomes" id="UP001153069">
    <property type="component" value="Unassembled WGS sequence"/>
</dbReference>
<evidence type="ECO:0000313" key="1">
    <source>
        <dbReference type="EMBL" id="CAB9526838.1"/>
    </source>
</evidence>
<dbReference type="EMBL" id="CAICTM010001896">
    <property type="protein sequence ID" value="CAB9526838.1"/>
    <property type="molecule type" value="Genomic_DNA"/>
</dbReference>